<organism evidence="3">
    <name type="scientific">uncultured organism</name>
    <dbReference type="NCBI Taxonomy" id="155900"/>
    <lineage>
        <taxon>unclassified sequences</taxon>
        <taxon>environmental samples</taxon>
    </lineage>
</organism>
<feature type="transmembrane region" description="Helical" evidence="1">
    <location>
        <begin position="129"/>
        <end position="147"/>
    </location>
</feature>
<dbReference type="EMBL" id="MN079216">
    <property type="protein sequence ID" value="QEA07225.1"/>
    <property type="molecule type" value="Genomic_DNA"/>
</dbReference>
<dbReference type="AlphaFoldDB" id="A0A5B8RJG7"/>
<keyword evidence="1" id="KW-0472">Membrane</keyword>
<dbReference type="PANTHER" id="PTHR40057">
    <property type="entry name" value="SLR1162 PROTEIN"/>
    <property type="match status" value="1"/>
</dbReference>
<name>A0A5B8RJG7_9ZZZZ</name>
<protein>
    <recommendedName>
        <fullName evidence="2">ABM domain-containing protein</fullName>
    </recommendedName>
</protein>
<reference evidence="3" key="1">
    <citation type="submission" date="2019-06" db="EMBL/GenBank/DDBJ databases">
        <authorList>
            <person name="Murdoch R.W."/>
            <person name="Fathepure B."/>
        </authorList>
    </citation>
    <scope>NUCLEOTIDE SEQUENCE</scope>
</reference>
<evidence type="ECO:0000313" key="3">
    <source>
        <dbReference type="EMBL" id="QEA07225.1"/>
    </source>
</evidence>
<keyword evidence="1" id="KW-0812">Transmembrane</keyword>
<gene>
    <name evidence="3" type="ORF">KBTEX_03573</name>
</gene>
<evidence type="ECO:0000259" key="2">
    <source>
        <dbReference type="PROSITE" id="PS51725"/>
    </source>
</evidence>
<dbReference type="Gene3D" id="3.30.70.100">
    <property type="match status" value="1"/>
</dbReference>
<dbReference type="SUPFAM" id="SSF54909">
    <property type="entry name" value="Dimeric alpha+beta barrel"/>
    <property type="match status" value="1"/>
</dbReference>
<feature type="transmembrane region" description="Helical" evidence="1">
    <location>
        <begin position="159"/>
        <end position="177"/>
    </location>
</feature>
<sequence length="190" mass="20880">MAAAVTEITPGSEGPVTVSVARRVRPGCEAEYERWVSGIVHAAGAFSGHLGAYVLRPSAQTDNEYVLIYRFDTYAHCRAWEQSAERRQWIEALDDIVEGEAAIKRVTGLEFWFDLPEVPAAAQPSPHKMALTLTVVVYLMLSIVKWALSPVTAGLPGPVALFIVVAVQVVLLTYVVMPRVTRLLKGWLYG</sequence>
<dbReference type="Pfam" id="PF03992">
    <property type="entry name" value="ABM"/>
    <property type="match status" value="1"/>
</dbReference>
<accession>A0A5B8RJG7</accession>
<keyword evidence="1" id="KW-1133">Transmembrane helix</keyword>
<feature type="domain" description="ABM" evidence="2">
    <location>
        <begin position="16"/>
        <end position="106"/>
    </location>
</feature>
<evidence type="ECO:0000256" key="1">
    <source>
        <dbReference type="SAM" id="Phobius"/>
    </source>
</evidence>
<proteinExistence type="predicted"/>
<dbReference type="InterPro" id="IPR038762">
    <property type="entry name" value="ABM_predict"/>
</dbReference>
<dbReference type="PANTHER" id="PTHR40057:SF1">
    <property type="entry name" value="SLR1162 PROTEIN"/>
    <property type="match status" value="1"/>
</dbReference>
<dbReference type="InterPro" id="IPR011008">
    <property type="entry name" value="Dimeric_a/b-barrel"/>
</dbReference>
<dbReference type="InterPro" id="IPR007138">
    <property type="entry name" value="ABM_dom"/>
</dbReference>
<dbReference type="PROSITE" id="PS51725">
    <property type="entry name" value="ABM"/>
    <property type="match status" value="1"/>
</dbReference>